<keyword evidence="7" id="KW-0391">Immunity</keyword>
<sequence>MSQPLQPAWIWASRFPIHQRPHIRNETDHMDNRDRKPYKAGSYKYFNNRSTQQGKKEDNNRGGDGGRQGQKHVESRHDEVRRFGEKHGQNERHGRSSEGAQREGEKPASPVQKLFWMVKNDTISDQFKATQLVQLAIATAVFDVVSLFGHEDGRGIKLLRTIMEYRVSEVAGNRREFLSYQRCWLPLTWLISREDFTAVNKREELLQIYRAVYECTQFIDKSLECLDNLCQRPSMSDAQFIKRDRDGEFFLLNHWTDAILATLQLIKNIIRQIHDAKANVFVYLKRIESIYGRCIQKGEDLDPNAANRCSKIEANISSIKNLVCRDDEREGNTMPSLQRGFGRLTLRPEGDGPGLLRPLGPRHDNDHRDYRQIEILPTDQEIRCDVAPYLPRRKTEEFDGPGGYLDKPFRLFRQDALSTVMISMRHFSHDDTLKTMRPGQNTCVVEESGQKINLFVYRNMEVENVKAVRKQGIVLTISVDHLVRGNEGERKRYMTEGFGGRQLQIGSLVCMYIAGRGTRGQMYLSQVVVRQDEDMKGEKMRVGLKLLRSDDVGRVVDGIDSRVESVLLQVCGHFFTSVETVLSALQRHDRDTIPFYNHLVEDEPCTAPPEYIDQKEWDLTCLIRQGVRHSEDFRLRTMLERVTMGDYGRLKDTLWRERQYLTLDDTQTHAMASMLSRKISLVQGPPGAGKTYIGIQLVKVLMKNLPMPSAPGLDYSPIILCICYTNHALDQFLEELVEHAGVPQNHILRVGNRSKSSILAESSSLYKLSLKSTFRSTREREIYKEMEIIEADIGGYSLNKTVKLEDLRLIMEEGDYNELRGRDEDGFEENATGDHIQRWLKAKPRRGSSLFSLRRQQKEDRLEHWKKQLSKDERNDLKRNMDRFEELNRELSSLHVANQAEGVKSVRVIGMTTSKASSLSELLAAVRPAIVICEEAGEVFESHVLASIGSHTQHLIMIGDYQQLRPKVENFELSMDSGQGYNLDESLFERLVRVCERRFGRQDMLNNGCLTLLHTQRRMQPDISDLIRHTLYPQLEDGENVKMYPNVKGMARNLWFFDHDHPESQKDQHGGGSYSNEWEAKMVFQLALRIVRQGYEAKDIAILTPYSGQLLKLREMFSERSLAVELDERTERELEDMIGGRLENNKKLAKQGLEGGNKLVSKQMKNCLRLSTVDNFQGEEALVVIVSTVRCNDKSKLGFLKIPNRVNVMMSRAKHGMYLFGSAKTIRNHRTPTILGNMLGIFQEKSAIGRHLPLRCLYHEEFSVKTPEDFDEKCPDGGCNLPCQVIRPCGHSCTRKCHPDDRNHRTPCPKDCTKPRKQCQHPCNKTCGEECGPCEEKVKVVLPCGHERMVPCCKKNDVEWIAQLQCRERVRNVHPLCGHTTMIACHQRTSISFSISGVYNADLYLCQQDCSGLLPCGHKCQRHCGTCTKLSNPFHLLRNVDRTVHGDCLQECRRDLFCGHTCGGKCHTSTECPPCVKVCTSQCSHSKCGKECKDTCVTCAELCGNGCRHREPCGLPCGTPCEMMPCEERCEEPMDCGHQCPSLCGERCPRGSQACRLCATENHKTQVVDVIMQTTLADHDLEDGPLIILPCNHVFTVESLDGIVQMSQFYVTDAGRTIVRLRERLPSCSTSNGDSMCPHCKVPQCPTCRASIKDIRRYARPLTYVSLNQNSRKFGVTMQNRIVEWEANLKILEDKFEVEGGSEAFYNDVQRLKESLRETDKSPIRSAMEKGIAECRRAKKGEKEEELKNLFKRYVDFVPIIGHKMCLARTMRIEMRAAAREETENKLGILKGHITRLRQKRVNMMLLCQESRSQNMLKKVRLATAEDLYHMIVISQKFPIAQATLYKSELSQHLVNLLQQAKSAGDDNADIIQQLYEASQRETQALTKEEKRAIFQAMGLAASSPYGGHFYTCPNGHVYTIGDCGGAMQESTCNECGSRIGGGAHRLLADNDKASEFLRDAGAI</sequence>
<dbReference type="GO" id="GO:0031380">
    <property type="term" value="C:nuclear RNA-directed RNA polymerase complex"/>
    <property type="evidence" value="ECO:0007669"/>
    <property type="project" value="TreeGrafter"/>
</dbReference>
<dbReference type="InterPro" id="IPR041677">
    <property type="entry name" value="DNA2/NAM7_AAA_11"/>
</dbReference>
<dbReference type="GO" id="GO:0008270">
    <property type="term" value="F:zinc ion binding"/>
    <property type="evidence" value="ECO:0007669"/>
    <property type="project" value="UniProtKB-KW"/>
</dbReference>
<gene>
    <name evidence="11" type="ORF">PROFUN_05895</name>
</gene>
<dbReference type="GO" id="GO:0031048">
    <property type="term" value="P:regulatory ncRNA-mediated heterochromatin formation"/>
    <property type="evidence" value="ECO:0007669"/>
    <property type="project" value="TreeGrafter"/>
</dbReference>
<dbReference type="SUPFAM" id="SSF52540">
    <property type="entry name" value="P-loop containing nucleoside triphosphate hydrolases"/>
    <property type="match status" value="1"/>
</dbReference>
<feature type="compositionally biased region" description="Basic and acidic residues" evidence="9">
    <location>
        <begin position="23"/>
        <end position="37"/>
    </location>
</feature>
<dbReference type="Gene3D" id="3.40.50.300">
    <property type="entry name" value="P-loop containing nucleotide triphosphate hydrolases"/>
    <property type="match status" value="2"/>
</dbReference>
<keyword evidence="11" id="KW-0067">ATP-binding</keyword>
<evidence type="ECO:0000313" key="12">
    <source>
        <dbReference type="Proteomes" id="UP000241769"/>
    </source>
</evidence>
<keyword evidence="3" id="KW-0479">Metal-binding</keyword>
<evidence type="ECO:0000256" key="8">
    <source>
        <dbReference type="SAM" id="Coils"/>
    </source>
</evidence>
<dbReference type="Pfam" id="PF13087">
    <property type="entry name" value="AAA_12"/>
    <property type="match status" value="1"/>
</dbReference>
<dbReference type="InterPro" id="IPR047187">
    <property type="entry name" value="SF1_C_Upf1"/>
</dbReference>
<feature type="coiled-coil region" evidence="8">
    <location>
        <begin position="855"/>
        <end position="894"/>
    </location>
</feature>
<evidence type="ECO:0000256" key="3">
    <source>
        <dbReference type="ARBA" id="ARBA00022723"/>
    </source>
</evidence>
<keyword evidence="2" id="KW-0963">Cytoplasm</keyword>
<evidence type="ECO:0000313" key="11">
    <source>
        <dbReference type="EMBL" id="PRP84560.1"/>
    </source>
</evidence>
<dbReference type="CDD" id="cd17936">
    <property type="entry name" value="EEXXEc_NFX1"/>
    <property type="match status" value="1"/>
</dbReference>
<dbReference type="InterPro" id="IPR041679">
    <property type="entry name" value="DNA2/NAM7-like_C"/>
</dbReference>
<dbReference type="InterPro" id="IPR000967">
    <property type="entry name" value="Znf_NFX1"/>
</dbReference>
<evidence type="ECO:0000256" key="9">
    <source>
        <dbReference type="SAM" id="MobiDB-lite"/>
    </source>
</evidence>
<keyword evidence="12" id="KW-1185">Reference proteome</keyword>
<dbReference type="InterPro" id="IPR046439">
    <property type="entry name" value="ZF_RZ_dom"/>
</dbReference>
<reference evidence="11 12" key="1">
    <citation type="journal article" date="2018" name="Genome Biol. Evol.">
        <title>Multiple Roots of Fruiting Body Formation in Amoebozoa.</title>
        <authorList>
            <person name="Hillmann F."/>
            <person name="Forbes G."/>
            <person name="Novohradska S."/>
            <person name="Ferling I."/>
            <person name="Riege K."/>
            <person name="Groth M."/>
            <person name="Westermann M."/>
            <person name="Marz M."/>
            <person name="Spaller T."/>
            <person name="Winckler T."/>
            <person name="Schaap P."/>
            <person name="Glockner G."/>
        </authorList>
    </citation>
    <scope>NUCLEOTIDE SEQUENCE [LARGE SCALE GENOMIC DNA]</scope>
    <source>
        <strain evidence="11 12">Jena</strain>
    </source>
</reference>
<keyword evidence="4" id="KW-0677">Repeat</keyword>
<keyword evidence="11" id="KW-0547">Nucleotide-binding</keyword>
<dbReference type="InterPro" id="IPR045055">
    <property type="entry name" value="DNA2/NAM7-like"/>
</dbReference>
<comment type="subcellular location">
    <subcellularLocation>
        <location evidence="1">Cytoplasm</location>
    </subcellularLocation>
</comment>
<dbReference type="Pfam" id="PF13086">
    <property type="entry name" value="AAA_11"/>
    <property type="match status" value="1"/>
</dbReference>
<evidence type="ECO:0000256" key="4">
    <source>
        <dbReference type="ARBA" id="ARBA00022737"/>
    </source>
</evidence>
<evidence type="ECO:0000259" key="10">
    <source>
        <dbReference type="PROSITE" id="PS51981"/>
    </source>
</evidence>
<protein>
    <submittedName>
        <fullName evidence="11">Putative NF-X1 finger and helicase protein</fullName>
    </submittedName>
</protein>
<keyword evidence="11" id="KW-0347">Helicase</keyword>
<keyword evidence="5" id="KW-0863">Zinc-finger</keyword>
<dbReference type="PANTHER" id="PTHR10887">
    <property type="entry name" value="DNA2/NAM7 HELICASE FAMILY"/>
    <property type="match status" value="1"/>
</dbReference>
<organism evidence="11 12">
    <name type="scientific">Planoprotostelium fungivorum</name>
    <dbReference type="NCBI Taxonomy" id="1890364"/>
    <lineage>
        <taxon>Eukaryota</taxon>
        <taxon>Amoebozoa</taxon>
        <taxon>Evosea</taxon>
        <taxon>Variosea</taxon>
        <taxon>Cavosteliida</taxon>
        <taxon>Cavosteliaceae</taxon>
        <taxon>Planoprotostelium</taxon>
    </lineage>
</organism>
<evidence type="ECO:0000256" key="6">
    <source>
        <dbReference type="ARBA" id="ARBA00022833"/>
    </source>
</evidence>
<dbReference type="EMBL" id="MDYQ01000061">
    <property type="protein sequence ID" value="PRP84560.1"/>
    <property type="molecule type" value="Genomic_DNA"/>
</dbReference>
<keyword evidence="11" id="KW-0378">Hydrolase</keyword>
<dbReference type="SMART" id="SM00438">
    <property type="entry name" value="ZnF_NFX"/>
    <property type="match status" value="4"/>
</dbReference>
<evidence type="ECO:0000256" key="2">
    <source>
        <dbReference type="ARBA" id="ARBA00022490"/>
    </source>
</evidence>
<comment type="caution">
    <text evidence="11">The sequence shown here is derived from an EMBL/GenBank/DDBJ whole genome shotgun (WGS) entry which is preliminary data.</text>
</comment>
<proteinExistence type="predicted"/>
<name>A0A2P6NKQ8_9EUKA</name>
<dbReference type="CDD" id="cd18808">
    <property type="entry name" value="SF1_C_Upf1"/>
    <property type="match status" value="1"/>
</dbReference>
<keyword evidence="8" id="KW-0175">Coiled coil</keyword>
<dbReference type="Pfam" id="PF20173">
    <property type="entry name" value="ZnF_RZ-type"/>
    <property type="match status" value="1"/>
</dbReference>
<dbReference type="FunCoup" id="A0A2P6NKQ8">
    <property type="interactions" value="151"/>
</dbReference>
<dbReference type="InterPro" id="IPR027417">
    <property type="entry name" value="P-loop_NTPase"/>
</dbReference>
<feature type="domain" description="RZ-type" evidence="10">
    <location>
        <begin position="1886"/>
        <end position="1964"/>
    </location>
</feature>
<dbReference type="GO" id="GO:0004386">
    <property type="term" value="F:helicase activity"/>
    <property type="evidence" value="ECO:0007669"/>
    <property type="project" value="UniProtKB-KW"/>
</dbReference>
<feature type="compositionally biased region" description="Basic and acidic residues" evidence="9">
    <location>
        <begin position="71"/>
        <end position="106"/>
    </location>
</feature>
<dbReference type="FunFam" id="3.40.50.300:FF:001660">
    <property type="entry name" value="NF-X1 finger and helicase protein, putative"/>
    <property type="match status" value="1"/>
</dbReference>
<dbReference type="STRING" id="1890364.A0A2P6NKQ8"/>
<dbReference type="InParanoid" id="A0A2P6NKQ8"/>
<evidence type="ECO:0000256" key="5">
    <source>
        <dbReference type="ARBA" id="ARBA00022771"/>
    </source>
</evidence>
<dbReference type="Proteomes" id="UP000241769">
    <property type="component" value="Unassembled WGS sequence"/>
</dbReference>
<feature type="region of interest" description="Disordered" evidence="9">
    <location>
        <begin position="22"/>
        <end position="108"/>
    </location>
</feature>
<dbReference type="GO" id="GO:0002376">
    <property type="term" value="P:immune system process"/>
    <property type="evidence" value="ECO:0007669"/>
    <property type="project" value="UniProtKB-KW"/>
</dbReference>
<evidence type="ECO:0000256" key="7">
    <source>
        <dbReference type="ARBA" id="ARBA00022859"/>
    </source>
</evidence>
<evidence type="ECO:0000256" key="1">
    <source>
        <dbReference type="ARBA" id="ARBA00004496"/>
    </source>
</evidence>
<accession>A0A2P6NKQ8</accession>
<keyword evidence="6" id="KW-0862">Zinc</keyword>
<dbReference type="GO" id="GO:0005737">
    <property type="term" value="C:cytoplasm"/>
    <property type="evidence" value="ECO:0007669"/>
    <property type="project" value="UniProtKB-SubCell"/>
</dbReference>
<dbReference type="CDD" id="cd06008">
    <property type="entry name" value="NF-X1-zinc-finger"/>
    <property type="match status" value="2"/>
</dbReference>
<dbReference type="PANTHER" id="PTHR10887:SF341">
    <property type="entry name" value="NFX1-TYPE ZINC FINGER-CONTAINING PROTEIN 1"/>
    <property type="match status" value="1"/>
</dbReference>
<dbReference type="PROSITE" id="PS51981">
    <property type="entry name" value="ZF_RZ"/>
    <property type="match status" value="1"/>
</dbReference>
<dbReference type="OrthoDB" id="409395at2759"/>